<evidence type="ECO:0000256" key="5">
    <source>
        <dbReference type="ARBA" id="ARBA00022519"/>
    </source>
</evidence>
<dbReference type="PANTHER" id="PTHR33446">
    <property type="entry name" value="PROTEIN TONB-RELATED"/>
    <property type="match status" value="1"/>
</dbReference>
<accession>A0ABR6XFI8</accession>
<keyword evidence="3" id="KW-0813">Transport</keyword>
<keyword evidence="6 10" id="KW-0812">Transmembrane</keyword>
<evidence type="ECO:0000256" key="4">
    <source>
        <dbReference type="ARBA" id="ARBA00022475"/>
    </source>
</evidence>
<reference evidence="12 13" key="1">
    <citation type="submission" date="2020-08" db="EMBL/GenBank/DDBJ databases">
        <title>Novel species isolated from subtropical streams in China.</title>
        <authorList>
            <person name="Lu H."/>
        </authorList>
    </citation>
    <scope>NUCLEOTIDE SEQUENCE [LARGE SCALE GENOMIC DNA]</scope>
    <source>
        <strain evidence="12 13">CCTCC AB 2015119</strain>
    </source>
</reference>
<keyword evidence="5" id="KW-0997">Cell inner membrane</keyword>
<evidence type="ECO:0000256" key="1">
    <source>
        <dbReference type="ARBA" id="ARBA00004383"/>
    </source>
</evidence>
<evidence type="ECO:0000256" key="6">
    <source>
        <dbReference type="ARBA" id="ARBA00022692"/>
    </source>
</evidence>
<dbReference type="NCBIfam" id="TIGR01352">
    <property type="entry name" value="tonB_Cterm"/>
    <property type="match status" value="1"/>
</dbReference>
<dbReference type="InterPro" id="IPR051045">
    <property type="entry name" value="TonB-dependent_transducer"/>
</dbReference>
<comment type="caution">
    <text evidence="12">The sequence shown here is derived from an EMBL/GenBank/DDBJ whole genome shotgun (WGS) entry which is preliminary data.</text>
</comment>
<evidence type="ECO:0000256" key="10">
    <source>
        <dbReference type="SAM" id="Phobius"/>
    </source>
</evidence>
<keyword evidence="9 10" id="KW-0472">Membrane</keyword>
<keyword evidence="7" id="KW-0653">Protein transport</keyword>
<protein>
    <submittedName>
        <fullName evidence="12">Energy transducer TonB</fullName>
    </submittedName>
</protein>
<name>A0ABR6XFI8_9BURK</name>
<dbReference type="RefSeq" id="WP_190479102.1">
    <property type="nucleotide sequence ID" value="NZ_JACOFT010000003.1"/>
</dbReference>
<dbReference type="Proteomes" id="UP000637632">
    <property type="component" value="Unassembled WGS sequence"/>
</dbReference>
<dbReference type="SUPFAM" id="SSF74653">
    <property type="entry name" value="TolA/TonB C-terminal domain"/>
    <property type="match status" value="1"/>
</dbReference>
<dbReference type="PANTHER" id="PTHR33446:SF2">
    <property type="entry name" value="PROTEIN TONB"/>
    <property type="match status" value="1"/>
</dbReference>
<dbReference type="InterPro" id="IPR006260">
    <property type="entry name" value="TonB/TolA_C"/>
</dbReference>
<organism evidence="12 13">
    <name type="scientific">Undibacterium aquatile</name>
    <dbReference type="NCBI Taxonomy" id="1537398"/>
    <lineage>
        <taxon>Bacteria</taxon>
        <taxon>Pseudomonadati</taxon>
        <taxon>Pseudomonadota</taxon>
        <taxon>Betaproteobacteria</taxon>
        <taxon>Burkholderiales</taxon>
        <taxon>Oxalobacteraceae</taxon>
        <taxon>Undibacterium</taxon>
    </lineage>
</organism>
<evidence type="ECO:0000256" key="7">
    <source>
        <dbReference type="ARBA" id="ARBA00022927"/>
    </source>
</evidence>
<dbReference type="Pfam" id="PF03544">
    <property type="entry name" value="TonB_C"/>
    <property type="match status" value="1"/>
</dbReference>
<dbReference type="InterPro" id="IPR037682">
    <property type="entry name" value="TonB_C"/>
</dbReference>
<feature type="transmembrane region" description="Helical" evidence="10">
    <location>
        <begin position="21"/>
        <end position="38"/>
    </location>
</feature>
<feature type="domain" description="TonB C-terminal" evidence="11">
    <location>
        <begin position="137"/>
        <end position="228"/>
    </location>
</feature>
<comment type="similarity">
    <text evidence="2">Belongs to the TonB family.</text>
</comment>
<evidence type="ECO:0000256" key="3">
    <source>
        <dbReference type="ARBA" id="ARBA00022448"/>
    </source>
</evidence>
<gene>
    <name evidence="12" type="ORF">H8K26_09480</name>
</gene>
<keyword evidence="4" id="KW-1003">Cell membrane</keyword>
<proteinExistence type="inferred from homology"/>
<sequence length="228" mass="24950">MNTHFYPTYGNEEKALSRSRILSFSIIVLAHLGLAYALQHGLISKVTQLLPREVVMTLIQPETPVPEQTKPQIVQSKKMLTPVTTEVMPPKTPIVTPNNVPNEQAIVAAATESPVASAKTEVTTQAPTGTPSPTAIKTVSAVEYIRAPKAEYPRVSRRMGEEGKVTLRVLVNEKGYAEKVDIQKSSGFQRLDEAARHALMQAIFKPYLEDGRALAMIATATINFSLDV</sequence>
<evidence type="ECO:0000256" key="2">
    <source>
        <dbReference type="ARBA" id="ARBA00006555"/>
    </source>
</evidence>
<comment type="subcellular location">
    <subcellularLocation>
        <location evidence="1">Cell inner membrane</location>
        <topology evidence="1">Single-pass membrane protein</topology>
        <orientation evidence="1">Periplasmic side</orientation>
    </subcellularLocation>
</comment>
<keyword evidence="13" id="KW-1185">Reference proteome</keyword>
<evidence type="ECO:0000313" key="13">
    <source>
        <dbReference type="Proteomes" id="UP000637632"/>
    </source>
</evidence>
<evidence type="ECO:0000256" key="9">
    <source>
        <dbReference type="ARBA" id="ARBA00023136"/>
    </source>
</evidence>
<evidence type="ECO:0000256" key="8">
    <source>
        <dbReference type="ARBA" id="ARBA00022989"/>
    </source>
</evidence>
<dbReference type="Gene3D" id="3.30.1150.10">
    <property type="match status" value="1"/>
</dbReference>
<dbReference type="PROSITE" id="PS52015">
    <property type="entry name" value="TONB_CTD"/>
    <property type="match status" value="1"/>
</dbReference>
<evidence type="ECO:0000313" key="12">
    <source>
        <dbReference type="EMBL" id="MBC3811671.1"/>
    </source>
</evidence>
<evidence type="ECO:0000259" key="11">
    <source>
        <dbReference type="PROSITE" id="PS52015"/>
    </source>
</evidence>
<keyword evidence="8 10" id="KW-1133">Transmembrane helix</keyword>
<dbReference type="EMBL" id="JACOFT010000003">
    <property type="protein sequence ID" value="MBC3811671.1"/>
    <property type="molecule type" value="Genomic_DNA"/>
</dbReference>